<protein>
    <submittedName>
        <fullName evidence="2">Uncharacterized protein</fullName>
    </submittedName>
</protein>
<evidence type="ECO:0000256" key="1">
    <source>
        <dbReference type="SAM" id="MobiDB-lite"/>
    </source>
</evidence>
<dbReference type="AlphaFoldDB" id="A0A2H4SVX5"/>
<accession>A0A2H4SVX5</accession>
<organism evidence="2 3">
    <name type="scientific">Cordyceps militaris</name>
    <name type="common">Caterpillar fungus</name>
    <name type="synonym">Clavaria militaris</name>
    <dbReference type="NCBI Taxonomy" id="73501"/>
    <lineage>
        <taxon>Eukaryota</taxon>
        <taxon>Fungi</taxon>
        <taxon>Dikarya</taxon>
        <taxon>Ascomycota</taxon>
        <taxon>Pezizomycotina</taxon>
        <taxon>Sordariomycetes</taxon>
        <taxon>Hypocreomycetidae</taxon>
        <taxon>Hypocreales</taxon>
        <taxon>Cordycipitaceae</taxon>
        <taxon>Cordyceps</taxon>
    </lineage>
</organism>
<gene>
    <name evidence="2" type="ORF">A9K55_000295</name>
</gene>
<dbReference type="OrthoDB" id="5138418at2759"/>
<feature type="compositionally biased region" description="Polar residues" evidence="1">
    <location>
        <begin position="430"/>
        <end position="443"/>
    </location>
</feature>
<proteinExistence type="predicted"/>
<evidence type="ECO:0000313" key="2">
    <source>
        <dbReference type="EMBL" id="ATY67251.1"/>
    </source>
</evidence>
<feature type="compositionally biased region" description="Polar residues" evidence="1">
    <location>
        <begin position="324"/>
        <end position="370"/>
    </location>
</feature>
<name>A0A2H4SVX5_CORMI</name>
<feature type="region of interest" description="Disordered" evidence="1">
    <location>
        <begin position="269"/>
        <end position="302"/>
    </location>
</feature>
<dbReference type="VEuPathDB" id="FungiDB:A9K55_000295"/>
<feature type="region of interest" description="Disordered" evidence="1">
    <location>
        <begin position="29"/>
        <end position="65"/>
    </location>
</feature>
<dbReference type="Proteomes" id="UP000323067">
    <property type="component" value="Chromosome i"/>
</dbReference>
<sequence>MTYPSGFSMPGAFHNDVGAAATTTMASIFRPPVSSPSPSGSTFLDVAPKRKRGRTGTTAAPSADDAPAAVRSLFGAAAVPPLHTPVKAYTLAGTLDTPGAAESDVLGESMYSDSNYRTALGSKRSRHDDDDDDSGGGVPTSLFRHSPPSSPSQGWGSTAINVVGGVVGGVVGRVWEFCKAGAFKGFYAGGGRSFAMTGTGAMVESNDDDAPPPLPPADDYSYSYHYQHYDDYEHRVPGHFPASQPEQAFSYRATVDDAAAAAAAVVPPPPPFPDHYRDAAPYRPASPAPSLPAAKRRQTTHADDLGRNWVLVNDVAAAATAVNSRRSFAASTATPRKSSGSHRSSPRNRNYTPSVTTGRRISTTPNSRASMPSAARFSYRPETPSDQTTPQLVRPASSASYASPRSASPTKLTSYYTASTASTASTTASPSQQHPHAFSTSQSRGGHGHRRRRSNTAASTTHRRTNSAASAASSRGDAAAAEHIDSPRLGAEAKQLAARRMMEERDADVRISAFNKRLQDMIRQGKEALGTTIEIDDAAGEDWVDEE</sequence>
<feature type="region of interest" description="Disordered" evidence="1">
    <location>
        <begin position="324"/>
        <end position="411"/>
    </location>
</feature>
<evidence type="ECO:0000313" key="3">
    <source>
        <dbReference type="Proteomes" id="UP000323067"/>
    </source>
</evidence>
<feature type="region of interest" description="Disordered" evidence="1">
    <location>
        <begin position="424"/>
        <end position="487"/>
    </location>
</feature>
<feature type="compositionally biased region" description="Low complexity" evidence="1">
    <location>
        <begin position="394"/>
        <end position="411"/>
    </location>
</feature>
<feature type="compositionally biased region" description="Low complexity" evidence="1">
    <location>
        <begin position="455"/>
        <end position="479"/>
    </location>
</feature>
<reference evidence="2 3" key="1">
    <citation type="journal article" date="2017" name="BMC Genomics">
        <title>Chromosome level assembly and secondary metabolite potential of the parasitic fungus Cordyceps militaris.</title>
        <authorList>
            <person name="Kramer G.J."/>
            <person name="Nodwell J.R."/>
        </authorList>
    </citation>
    <scope>NUCLEOTIDE SEQUENCE [LARGE SCALE GENOMIC DNA]</scope>
    <source>
        <strain evidence="2 3">ATCC 34164</strain>
    </source>
</reference>
<feature type="region of interest" description="Disordered" evidence="1">
    <location>
        <begin position="119"/>
        <end position="156"/>
    </location>
</feature>
<dbReference type="VEuPathDB" id="FungiDB:CCM_09309"/>
<dbReference type="EMBL" id="CP023328">
    <property type="protein sequence ID" value="ATY67251.1"/>
    <property type="molecule type" value="Genomic_DNA"/>
</dbReference>